<name>A0A7C5QND8_9PROT</name>
<evidence type="ECO:0000256" key="2">
    <source>
        <dbReference type="SAM" id="SignalP"/>
    </source>
</evidence>
<dbReference type="InterPro" id="IPR011250">
    <property type="entry name" value="OMP/PagP_B-barrel"/>
</dbReference>
<organism evidence="4">
    <name type="scientific">Hellea balneolensis</name>
    <dbReference type="NCBI Taxonomy" id="287478"/>
    <lineage>
        <taxon>Bacteria</taxon>
        <taxon>Pseudomonadati</taxon>
        <taxon>Pseudomonadota</taxon>
        <taxon>Alphaproteobacteria</taxon>
        <taxon>Maricaulales</taxon>
        <taxon>Robiginitomaculaceae</taxon>
        <taxon>Hellea</taxon>
    </lineage>
</organism>
<feature type="chain" id="PRO_5027855425" evidence="2">
    <location>
        <begin position="23"/>
        <end position="169"/>
    </location>
</feature>
<protein>
    <submittedName>
        <fullName evidence="4">Porin family protein</fullName>
    </submittedName>
</protein>
<dbReference type="InterPro" id="IPR027385">
    <property type="entry name" value="Beta-barrel_OMP"/>
</dbReference>
<gene>
    <name evidence="4" type="ORF">ENJ42_01060</name>
</gene>
<dbReference type="Gene3D" id="2.40.160.20">
    <property type="match status" value="1"/>
</dbReference>
<evidence type="ECO:0000256" key="1">
    <source>
        <dbReference type="ARBA" id="ARBA00022729"/>
    </source>
</evidence>
<feature type="domain" description="Outer membrane protein beta-barrel" evidence="3">
    <location>
        <begin position="11"/>
        <end position="165"/>
    </location>
</feature>
<dbReference type="SUPFAM" id="SSF56925">
    <property type="entry name" value="OMPA-like"/>
    <property type="match status" value="1"/>
</dbReference>
<dbReference type="Proteomes" id="UP000885830">
    <property type="component" value="Unassembled WGS sequence"/>
</dbReference>
<keyword evidence="1 2" id="KW-0732">Signal</keyword>
<accession>A0A7C5QND8</accession>
<dbReference type="EMBL" id="DRMJ01000051">
    <property type="protein sequence ID" value="HHL42181.1"/>
    <property type="molecule type" value="Genomic_DNA"/>
</dbReference>
<comment type="caution">
    <text evidence="4">The sequence shown here is derived from an EMBL/GenBank/DDBJ whole genome shotgun (WGS) entry which is preliminary data.</text>
</comment>
<proteinExistence type="predicted"/>
<feature type="signal peptide" evidence="2">
    <location>
        <begin position="1"/>
        <end position="22"/>
    </location>
</feature>
<evidence type="ECO:0000313" key="4">
    <source>
        <dbReference type="EMBL" id="HHL42181.1"/>
    </source>
</evidence>
<sequence>MNIFRLFVVMVAFSGFPLLSHAQDTGTYVGIGVTSFEFDTYGLNGKLGYNLSKNFAVESEGFVGLTKKTSNFGTSLLTSKVNYSIAAYAVAKIPLTEQFEIFARGGYHNTRLSVKNQLVGTKGDIDGFAVGGGAGYNLSEKNSIRLEYTYLDGSYANIDTVAISFMHKF</sequence>
<evidence type="ECO:0000259" key="3">
    <source>
        <dbReference type="Pfam" id="PF13505"/>
    </source>
</evidence>
<dbReference type="Pfam" id="PF13505">
    <property type="entry name" value="OMP_b-brl"/>
    <property type="match status" value="1"/>
</dbReference>
<dbReference type="AlphaFoldDB" id="A0A7C5QND8"/>
<reference evidence="4" key="1">
    <citation type="journal article" date="2020" name="mSystems">
        <title>Genome- and Community-Level Interaction Insights into Carbon Utilization and Element Cycling Functions of Hydrothermarchaeota in Hydrothermal Sediment.</title>
        <authorList>
            <person name="Zhou Z."/>
            <person name="Liu Y."/>
            <person name="Xu W."/>
            <person name="Pan J."/>
            <person name="Luo Z.H."/>
            <person name="Li M."/>
        </authorList>
    </citation>
    <scope>NUCLEOTIDE SEQUENCE [LARGE SCALE GENOMIC DNA]</scope>
    <source>
        <strain evidence="4">HyVt-485</strain>
    </source>
</reference>